<dbReference type="Proteomes" id="UP001346149">
    <property type="component" value="Unassembled WGS sequence"/>
</dbReference>
<keyword evidence="2" id="KW-1185">Reference proteome</keyword>
<organism evidence="1 2">
    <name type="scientific">Trapa natans</name>
    <name type="common">Water chestnut</name>
    <dbReference type="NCBI Taxonomy" id="22666"/>
    <lineage>
        <taxon>Eukaryota</taxon>
        <taxon>Viridiplantae</taxon>
        <taxon>Streptophyta</taxon>
        <taxon>Embryophyta</taxon>
        <taxon>Tracheophyta</taxon>
        <taxon>Spermatophyta</taxon>
        <taxon>Magnoliopsida</taxon>
        <taxon>eudicotyledons</taxon>
        <taxon>Gunneridae</taxon>
        <taxon>Pentapetalae</taxon>
        <taxon>rosids</taxon>
        <taxon>malvids</taxon>
        <taxon>Myrtales</taxon>
        <taxon>Lythraceae</taxon>
        <taxon>Trapa</taxon>
    </lineage>
</organism>
<proteinExistence type="predicted"/>
<sequence>MPICRQVSLLTPFVAAAFASGRRTVRSPFQQMMLKRMDTWKLIKPSIGRMGQETKGRYEMLGLARRIFEKLHMLWPISNCMVMKCYSTKFAVVWKVQAAIHER</sequence>
<dbReference type="EMBL" id="JAXQNO010000006">
    <property type="protein sequence ID" value="KAK4796409.1"/>
    <property type="molecule type" value="Genomic_DNA"/>
</dbReference>
<reference evidence="1 2" key="1">
    <citation type="journal article" date="2023" name="Hortic Res">
        <title>Pangenome of water caltrop reveals structural variations and asymmetric subgenome divergence after allopolyploidization.</title>
        <authorList>
            <person name="Zhang X."/>
            <person name="Chen Y."/>
            <person name="Wang L."/>
            <person name="Yuan Y."/>
            <person name="Fang M."/>
            <person name="Shi L."/>
            <person name="Lu R."/>
            <person name="Comes H.P."/>
            <person name="Ma Y."/>
            <person name="Chen Y."/>
            <person name="Huang G."/>
            <person name="Zhou Y."/>
            <person name="Zheng Z."/>
            <person name="Qiu Y."/>
        </authorList>
    </citation>
    <scope>NUCLEOTIDE SEQUENCE [LARGE SCALE GENOMIC DNA]</scope>
    <source>
        <strain evidence="1">F231</strain>
    </source>
</reference>
<gene>
    <name evidence="1" type="ORF">SAY86_028735</name>
</gene>
<evidence type="ECO:0000313" key="2">
    <source>
        <dbReference type="Proteomes" id="UP001346149"/>
    </source>
</evidence>
<name>A0AAN7M2M1_TRANT</name>
<protein>
    <submittedName>
        <fullName evidence="1">Uncharacterized protein</fullName>
    </submittedName>
</protein>
<dbReference type="AlphaFoldDB" id="A0AAN7M2M1"/>
<accession>A0AAN7M2M1</accession>
<evidence type="ECO:0000313" key="1">
    <source>
        <dbReference type="EMBL" id="KAK4796409.1"/>
    </source>
</evidence>
<comment type="caution">
    <text evidence="1">The sequence shown here is derived from an EMBL/GenBank/DDBJ whole genome shotgun (WGS) entry which is preliminary data.</text>
</comment>